<dbReference type="GeneID" id="101330066"/>
<dbReference type="PANTHER" id="PTHR20515">
    <property type="entry name" value="BETA-DEFENSIN"/>
    <property type="match status" value="1"/>
</dbReference>
<dbReference type="GO" id="GO:0042056">
    <property type="term" value="F:chemoattractant activity"/>
    <property type="evidence" value="ECO:0007669"/>
    <property type="project" value="TreeGrafter"/>
</dbReference>
<reference evidence="5" key="1">
    <citation type="submission" date="2025-08" db="UniProtKB">
        <authorList>
            <consortium name="RefSeq"/>
        </authorList>
    </citation>
    <scope>IDENTIFICATION</scope>
    <source>
        <tissue evidence="5">Spleen</tissue>
    </source>
</reference>
<dbReference type="InParanoid" id="A0A2U3V8N7"/>
<proteinExistence type="predicted"/>
<gene>
    <name evidence="5" type="primary">LOC101330066</name>
</gene>
<keyword evidence="4" id="KW-1185">Reference proteome</keyword>
<dbReference type="OrthoDB" id="9542609at2759"/>
<evidence type="ECO:0000313" key="4">
    <source>
        <dbReference type="Proteomes" id="UP000245320"/>
    </source>
</evidence>
<keyword evidence="3" id="KW-0732">Signal</keyword>
<dbReference type="RefSeq" id="XP_004327652.1">
    <property type="nucleotide sequence ID" value="XM_004327604.1"/>
</dbReference>
<evidence type="ECO:0000256" key="3">
    <source>
        <dbReference type="SAM" id="SignalP"/>
    </source>
</evidence>
<dbReference type="GO" id="GO:0005615">
    <property type="term" value="C:extracellular space"/>
    <property type="evidence" value="ECO:0007669"/>
    <property type="project" value="TreeGrafter"/>
</dbReference>
<sequence length="79" mass="8690">MRLHLLLSVLLLSLTIIPKASTGLIPGQKQCILLRGVCKDGGCTSTDDTIGICNDQKKCCRRWWVLLPYPTPVPKSKSP</sequence>
<dbReference type="FunCoup" id="A0A2U3V8N7">
    <property type="interactions" value="58"/>
</dbReference>
<keyword evidence="2" id="KW-0964">Secreted</keyword>
<dbReference type="GO" id="GO:0060326">
    <property type="term" value="P:cell chemotaxis"/>
    <property type="evidence" value="ECO:0007669"/>
    <property type="project" value="TreeGrafter"/>
</dbReference>
<dbReference type="AlphaFoldDB" id="A0A2U3V8N7"/>
<comment type="subcellular location">
    <subcellularLocation>
        <location evidence="1">Secreted</location>
    </subcellularLocation>
</comment>
<feature type="chain" id="PRO_5015477281" evidence="3">
    <location>
        <begin position="23"/>
        <end position="79"/>
    </location>
</feature>
<feature type="signal peptide" evidence="3">
    <location>
        <begin position="1"/>
        <end position="22"/>
    </location>
</feature>
<protein>
    <submittedName>
        <fullName evidence="5">Beta-defensin 130B-like</fullName>
    </submittedName>
</protein>
<name>A0A2U3V8N7_TURTR</name>
<accession>A0A2U3V8N7</accession>
<evidence type="ECO:0000313" key="5">
    <source>
        <dbReference type="RefSeq" id="XP_004327652.1"/>
    </source>
</evidence>
<evidence type="ECO:0000256" key="1">
    <source>
        <dbReference type="ARBA" id="ARBA00004613"/>
    </source>
</evidence>
<organism evidence="4 5">
    <name type="scientific">Tursiops truncatus</name>
    <name type="common">Atlantic bottle-nosed dolphin</name>
    <name type="synonym">Delphinus truncatus</name>
    <dbReference type="NCBI Taxonomy" id="9739"/>
    <lineage>
        <taxon>Eukaryota</taxon>
        <taxon>Metazoa</taxon>
        <taxon>Chordata</taxon>
        <taxon>Craniata</taxon>
        <taxon>Vertebrata</taxon>
        <taxon>Euteleostomi</taxon>
        <taxon>Mammalia</taxon>
        <taxon>Eutheria</taxon>
        <taxon>Laurasiatheria</taxon>
        <taxon>Artiodactyla</taxon>
        <taxon>Whippomorpha</taxon>
        <taxon>Cetacea</taxon>
        <taxon>Odontoceti</taxon>
        <taxon>Delphinidae</taxon>
        <taxon>Tursiops</taxon>
    </lineage>
</organism>
<dbReference type="Proteomes" id="UP000245320">
    <property type="component" value="Chromosome 21"/>
</dbReference>
<dbReference type="SUPFAM" id="SSF57392">
    <property type="entry name" value="Defensin-like"/>
    <property type="match status" value="1"/>
</dbReference>
<dbReference type="GO" id="GO:0031731">
    <property type="term" value="F:CCR6 chemokine receptor binding"/>
    <property type="evidence" value="ECO:0007669"/>
    <property type="project" value="TreeGrafter"/>
</dbReference>
<evidence type="ECO:0000256" key="2">
    <source>
        <dbReference type="ARBA" id="ARBA00022525"/>
    </source>
</evidence>
<dbReference type="PANTHER" id="PTHR20515:SF1">
    <property type="entry name" value="BETA-DEFENSIN 130A-RELATED"/>
    <property type="match status" value="1"/>
</dbReference>
<dbReference type="GO" id="GO:0042742">
    <property type="term" value="P:defense response to bacterium"/>
    <property type="evidence" value="ECO:0007669"/>
    <property type="project" value="TreeGrafter"/>
</dbReference>